<reference evidence="2" key="1">
    <citation type="submission" date="2019-03" db="EMBL/GenBank/DDBJ databases">
        <title>Single cell metagenomics reveals metabolic interactions within the superorganism composed of flagellate Streblomastix strix and complex community of Bacteroidetes bacteria on its surface.</title>
        <authorList>
            <person name="Treitli S.C."/>
            <person name="Kolisko M."/>
            <person name="Husnik F."/>
            <person name="Keeling P."/>
            <person name="Hampl V."/>
        </authorList>
    </citation>
    <scope>NUCLEOTIDE SEQUENCE</scope>
    <source>
        <strain evidence="2">STM</strain>
    </source>
</reference>
<dbReference type="Gene3D" id="2.60.40.1740">
    <property type="entry name" value="hypothetical protein (bacova_03559)"/>
    <property type="match status" value="1"/>
</dbReference>
<feature type="non-terminal residue" evidence="2">
    <location>
        <position position="217"/>
    </location>
</feature>
<evidence type="ECO:0000313" key="2">
    <source>
        <dbReference type="EMBL" id="KAA6320483.1"/>
    </source>
</evidence>
<gene>
    <name evidence="2" type="ORF">EZS27_029750</name>
</gene>
<dbReference type="EMBL" id="SNRY01003576">
    <property type="protein sequence ID" value="KAA6320483.1"/>
    <property type="molecule type" value="Genomic_DNA"/>
</dbReference>
<protein>
    <recommendedName>
        <fullName evidence="1">BT-3987-like N-terminal domain-containing protein</fullName>
    </recommendedName>
</protein>
<comment type="caution">
    <text evidence="2">The sequence shown here is derived from an EMBL/GenBank/DDBJ whole genome shotgun (WGS) entry which is preliminary data.</text>
</comment>
<evidence type="ECO:0000259" key="1">
    <source>
        <dbReference type="Pfam" id="PF08522"/>
    </source>
</evidence>
<sequence length="217" mass="24145">MKKYVLYLIIGIPAVSCGKLDYEGKEFWKQEVYIINSESTAATERLVSGMLAYTFSDTLRVLNDSYETETIIDTNPGVAYVKYKVGIGGSLAAKEDIVVQIGFDREAVDDYNIDRNTELVIPDATLYTANVPWDAATQSFTVVIPKGSSSAALIFTIPILRDQMAEYEKFAFPVKILSCEQAPPSRQYTDFMVANLVINIVQITDWSGFPIPRLPEG</sequence>
<dbReference type="AlphaFoldDB" id="A0A5J4QIZ2"/>
<organism evidence="2">
    <name type="scientific">termite gut metagenome</name>
    <dbReference type="NCBI Taxonomy" id="433724"/>
    <lineage>
        <taxon>unclassified sequences</taxon>
        <taxon>metagenomes</taxon>
        <taxon>organismal metagenomes</taxon>
    </lineage>
</organism>
<proteinExistence type="predicted"/>
<name>A0A5J4QIZ2_9ZZZZ</name>
<dbReference type="Pfam" id="PF08522">
    <property type="entry name" value="BT_3987-like_N"/>
    <property type="match status" value="1"/>
</dbReference>
<feature type="domain" description="BT-3987-like N-terminal" evidence="1">
    <location>
        <begin position="81"/>
        <end position="178"/>
    </location>
</feature>
<dbReference type="InterPro" id="IPR013728">
    <property type="entry name" value="BT_3987-like_N"/>
</dbReference>
<accession>A0A5J4QIZ2</accession>